<dbReference type="eggNOG" id="arCOG12308">
    <property type="taxonomic scope" value="Archaea"/>
</dbReference>
<keyword evidence="2" id="KW-1185">Reference proteome</keyword>
<reference evidence="1 2" key="1">
    <citation type="journal article" date="2007" name="Archaea">
        <title>The genome of Hyperthermus butylicus: a sulfur-reducing, peptide fermenting, neutrophilic Crenarchaeote growing up to 108 degrees C.</title>
        <authorList>
            <person name="Brugger K."/>
            <person name="Chen L."/>
            <person name="Stark M."/>
            <person name="Zibat A."/>
            <person name="Redder P."/>
            <person name="Ruepp A."/>
            <person name="Awayez M."/>
            <person name="She Q."/>
            <person name="Garrett R.A."/>
            <person name="Klenk H.P."/>
        </authorList>
    </citation>
    <scope>NUCLEOTIDE SEQUENCE [LARGE SCALE GENOMIC DNA]</scope>
    <source>
        <strain evidence="2">DSM 5456 / JCM 9403 / PLM1-5</strain>
    </source>
</reference>
<gene>
    <name evidence="1" type="ordered locus">Hbut_1172</name>
</gene>
<dbReference type="EnsemblBacteria" id="ABM81007">
    <property type="protein sequence ID" value="ABM81007"/>
    <property type="gene ID" value="Hbut_1172"/>
</dbReference>
<dbReference type="HOGENOM" id="CLU_1145207_0_0_2"/>
<dbReference type="KEGG" id="hbu:Hbut_1172"/>
<proteinExistence type="predicted"/>
<organism evidence="1 2">
    <name type="scientific">Hyperthermus butylicus (strain DSM 5456 / JCM 9403 / PLM1-5)</name>
    <dbReference type="NCBI Taxonomy" id="415426"/>
    <lineage>
        <taxon>Archaea</taxon>
        <taxon>Thermoproteota</taxon>
        <taxon>Thermoprotei</taxon>
        <taxon>Desulfurococcales</taxon>
        <taxon>Pyrodictiaceae</taxon>
        <taxon>Hyperthermus</taxon>
    </lineage>
</organism>
<evidence type="ECO:0000313" key="2">
    <source>
        <dbReference type="Proteomes" id="UP000002593"/>
    </source>
</evidence>
<protein>
    <submittedName>
        <fullName evidence="1">Uncharacterized protein</fullName>
    </submittedName>
</protein>
<name>A2BLZ6_HYPBU</name>
<dbReference type="EMBL" id="CP000493">
    <property type="protein sequence ID" value="ABM81007.1"/>
    <property type="molecule type" value="Genomic_DNA"/>
</dbReference>
<dbReference type="AlphaFoldDB" id="A2BLZ6"/>
<dbReference type="Proteomes" id="UP000002593">
    <property type="component" value="Chromosome"/>
</dbReference>
<evidence type="ECO:0000313" key="1">
    <source>
        <dbReference type="EMBL" id="ABM81007.1"/>
    </source>
</evidence>
<dbReference type="STRING" id="415426.Hbut_1172"/>
<sequence>MQKAMKRMVVVAVLLALLVAVPALAQPARSRGDYKQFELNTDGRAWIVDGVMQMRVVQGGRMKVSGLGWIDVNPEDEVEVHISDEAPGKAHIWIGSDGWLDWRKVSVESIYINGVLVAENTQIEKANFKVDVSSIHSTVEIRVLRSPSGWTQFTFNGTTIINGNDDSEIRVVGVRPTTSTPLNIDLSSSEYAIGAAATAYINGAEVPELGSPLSLVGLALAASLLAVVGRAVKARDRVVEGL</sequence>
<accession>A2BLZ6</accession>